<keyword evidence="4" id="KW-1185">Reference proteome</keyword>
<evidence type="ECO:0000313" key="3">
    <source>
        <dbReference type="EMBL" id="OSX61759.1"/>
    </source>
</evidence>
<dbReference type="Gene3D" id="2.60.40.420">
    <property type="entry name" value="Cupredoxins - blue copper proteins"/>
    <property type="match status" value="1"/>
</dbReference>
<dbReference type="AlphaFoldDB" id="A0A1X6MZF9"/>
<name>A0A1X6MZF9_9APHY</name>
<dbReference type="RefSeq" id="XP_024338553.1">
    <property type="nucleotide sequence ID" value="XM_024479186.1"/>
</dbReference>
<dbReference type="Proteomes" id="UP000194127">
    <property type="component" value="Unassembled WGS sequence"/>
</dbReference>
<feature type="chain" id="PRO_5010852532" evidence="2">
    <location>
        <begin position="20"/>
        <end position="209"/>
    </location>
</feature>
<evidence type="ECO:0000256" key="2">
    <source>
        <dbReference type="SAM" id="SignalP"/>
    </source>
</evidence>
<dbReference type="InterPro" id="IPR052953">
    <property type="entry name" value="Ser-rich/MCO-related"/>
</dbReference>
<sequence>MRTFSFVASALAAASVVFAQNNTYVITVGHNTTSNASLVFQPQEVHAVVGDTVIFNFTLGNHTATQATFAEPCIPAHEANITINGFNSGFRDAGNGTAITILSVPILPQNVNTTMWFYDYNTCGEGGVGVINANDSSTQTLEGFERNAVRLNGTGSLTSSSAASSATSPSGTSGSASSSSTTTGKTSAAHHLVVGSLSVLPLIAAALTL</sequence>
<dbReference type="SUPFAM" id="SSF49503">
    <property type="entry name" value="Cupredoxins"/>
    <property type="match status" value="1"/>
</dbReference>
<reference evidence="3 4" key="1">
    <citation type="submission" date="2017-04" db="EMBL/GenBank/DDBJ databases">
        <title>Genome Sequence of the Model Brown-Rot Fungus Postia placenta SB12.</title>
        <authorList>
            <consortium name="DOE Joint Genome Institute"/>
            <person name="Gaskell J."/>
            <person name="Kersten P."/>
            <person name="Larrondo L.F."/>
            <person name="Canessa P."/>
            <person name="Martinez D."/>
            <person name="Hibbett D."/>
            <person name="Schmoll M."/>
            <person name="Kubicek C.P."/>
            <person name="Martinez A.T."/>
            <person name="Yadav J."/>
            <person name="Master E."/>
            <person name="Magnuson J.K."/>
            <person name="James T."/>
            <person name="Yaver D."/>
            <person name="Berka R."/>
            <person name="Labutti K."/>
            <person name="Lipzen A."/>
            <person name="Aerts A."/>
            <person name="Barry K."/>
            <person name="Henrissat B."/>
            <person name="Blanchette R."/>
            <person name="Grigoriev I."/>
            <person name="Cullen D."/>
        </authorList>
    </citation>
    <scope>NUCLEOTIDE SEQUENCE [LARGE SCALE GENOMIC DNA]</scope>
    <source>
        <strain evidence="3 4">MAD-698-R-SB12</strain>
    </source>
</reference>
<keyword evidence="2" id="KW-0732">Signal</keyword>
<feature type="region of interest" description="Disordered" evidence="1">
    <location>
        <begin position="157"/>
        <end position="183"/>
    </location>
</feature>
<dbReference type="OrthoDB" id="2331100at2759"/>
<dbReference type="PANTHER" id="PTHR34883">
    <property type="entry name" value="SERINE-RICH PROTEIN, PUTATIVE-RELATED-RELATED"/>
    <property type="match status" value="1"/>
</dbReference>
<protein>
    <submittedName>
        <fullName evidence="3">Uncharacterized protein</fullName>
    </submittedName>
</protein>
<dbReference type="InterPro" id="IPR008972">
    <property type="entry name" value="Cupredoxin"/>
</dbReference>
<dbReference type="PANTHER" id="PTHR34883:SF17">
    <property type="entry name" value="CUPREDOXIN"/>
    <property type="match status" value="1"/>
</dbReference>
<organism evidence="3 4">
    <name type="scientific">Postia placenta MAD-698-R-SB12</name>
    <dbReference type="NCBI Taxonomy" id="670580"/>
    <lineage>
        <taxon>Eukaryota</taxon>
        <taxon>Fungi</taxon>
        <taxon>Dikarya</taxon>
        <taxon>Basidiomycota</taxon>
        <taxon>Agaricomycotina</taxon>
        <taxon>Agaricomycetes</taxon>
        <taxon>Polyporales</taxon>
        <taxon>Adustoporiaceae</taxon>
        <taxon>Rhodonia</taxon>
    </lineage>
</organism>
<dbReference type="EMBL" id="KZ110598">
    <property type="protein sequence ID" value="OSX61759.1"/>
    <property type="molecule type" value="Genomic_DNA"/>
</dbReference>
<gene>
    <name evidence="3" type="ORF">POSPLADRAFT_1047032</name>
</gene>
<evidence type="ECO:0000313" key="4">
    <source>
        <dbReference type="Proteomes" id="UP000194127"/>
    </source>
</evidence>
<dbReference type="GeneID" id="36324136"/>
<feature type="signal peptide" evidence="2">
    <location>
        <begin position="1"/>
        <end position="19"/>
    </location>
</feature>
<evidence type="ECO:0000256" key="1">
    <source>
        <dbReference type="SAM" id="MobiDB-lite"/>
    </source>
</evidence>
<accession>A0A1X6MZF9</accession>
<proteinExistence type="predicted"/>